<dbReference type="EMBL" id="JBHRSV010000020">
    <property type="protein sequence ID" value="MFC2926674.1"/>
    <property type="molecule type" value="Genomic_DNA"/>
</dbReference>
<feature type="chain" id="PRO_5047066792" description="DUF1579 domain-containing protein" evidence="1">
    <location>
        <begin position="21"/>
        <end position="182"/>
    </location>
</feature>
<evidence type="ECO:0000313" key="3">
    <source>
        <dbReference type="Proteomes" id="UP001595379"/>
    </source>
</evidence>
<evidence type="ECO:0000313" key="2">
    <source>
        <dbReference type="EMBL" id="MFC2926674.1"/>
    </source>
</evidence>
<protein>
    <recommendedName>
        <fullName evidence="4">DUF1579 domain-containing protein</fullName>
    </recommendedName>
</protein>
<sequence>MRLTVSLIAALGTAAVFAPAATAQQGPPPGCDDIEGAHDFDFWVGDWNVYGQNGQLGGTNHIEKRSNGCLILEEWTNAGGGDGTSMNYLDPTSGQWRQIWMGSNSYIDYSGGLNEAGAMVLVGEITYFGATGSQTAPFRGTWTPNEDGSVTQHFQQYDEANDVWNDWFIGRYMRQEDDPNAN</sequence>
<comment type="caution">
    <text evidence="2">The sequence shown here is derived from an EMBL/GenBank/DDBJ whole genome shotgun (WGS) entry which is preliminary data.</text>
</comment>
<evidence type="ECO:0000256" key="1">
    <source>
        <dbReference type="SAM" id="SignalP"/>
    </source>
</evidence>
<proteinExistence type="predicted"/>
<dbReference type="Proteomes" id="UP001595379">
    <property type="component" value="Unassembled WGS sequence"/>
</dbReference>
<keyword evidence="3" id="KW-1185">Reference proteome</keyword>
<name>A0ABV6ZZ46_9PROT</name>
<organism evidence="2 3">
    <name type="scientific">Hyphobacterium vulgare</name>
    <dbReference type="NCBI Taxonomy" id="1736751"/>
    <lineage>
        <taxon>Bacteria</taxon>
        <taxon>Pseudomonadati</taxon>
        <taxon>Pseudomonadota</taxon>
        <taxon>Alphaproteobacteria</taxon>
        <taxon>Maricaulales</taxon>
        <taxon>Maricaulaceae</taxon>
        <taxon>Hyphobacterium</taxon>
    </lineage>
</organism>
<evidence type="ECO:0008006" key="4">
    <source>
        <dbReference type="Google" id="ProtNLM"/>
    </source>
</evidence>
<keyword evidence="1" id="KW-0732">Signal</keyword>
<reference evidence="3" key="1">
    <citation type="journal article" date="2019" name="Int. J. Syst. Evol. Microbiol.">
        <title>The Global Catalogue of Microorganisms (GCM) 10K type strain sequencing project: providing services to taxonomists for standard genome sequencing and annotation.</title>
        <authorList>
            <consortium name="The Broad Institute Genomics Platform"/>
            <consortium name="The Broad Institute Genome Sequencing Center for Infectious Disease"/>
            <person name="Wu L."/>
            <person name="Ma J."/>
        </authorList>
    </citation>
    <scope>NUCLEOTIDE SEQUENCE [LARGE SCALE GENOMIC DNA]</scope>
    <source>
        <strain evidence="3">KCTC 52487</strain>
    </source>
</reference>
<accession>A0ABV6ZZ46</accession>
<gene>
    <name evidence="2" type="ORF">ACFOOR_11205</name>
</gene>
<dbReference type="RefSeq" id="WP_343164692.1">
    <property type="nucleotide sequence ID" value="NZ_JBHRSV010000020.1"/>
</dbReference>
<feature type="signal peptide" evidence="1">
    <location>
        <begin position="1"/>
        <end position="20"/>
    </location>
</feature>